<dbReference type="KEGG" id="crq:GCK72_012165"/>
<sequence length="147" mass="16184">MKALAIGLLLLISIHDVSSEVVPVKDKDKRKVISDVNGWRYDEAKRNMEPRLGEGSGLNCETVKDELKEPNSYYAFPVKQRIELASYFRPVRVNASTICSNRCLTLLNPIQTSFACVGLRPPGCGDVEAICAIGPNGHLKKEGNDIP</sequence>
<evidence type="ECO:0000313" key="3">
    <source>
        <dbReference type="Proteomes" id="UP000483820"/>
    </source>
</evidence>
<keyword evidence="1" id="KW-0732">Signal</keyword>
<organism evidence="2 3">
    <name type="scientific">Caenorhabditis remanei</name>
    <name type="common">Caenorhabditis vulgaris</name>
    <dbReference type="NCBI Taxonomy" id="31234"/>
    <lineage>
        <taxon>Eukaryota</taxon>
        <taxon>Metazoa</taxon>
        <taxon>Ecdysozoa</taxon>
        <taxon>Nematoda</taxon>
        <taxon>Chromadorea</taxon>
        <taxon>Rhabditida</taxon>
        <taxon>Rhabditina</taxon>
        <taxon>Rhabditomorpha</taxon>
        <taxon>Rhabditoidea</taxon>
        <taxon>Rhabditidae</taxon>
        <taxon>Peloderinae</taxon>
        <taxon>Caenorhabditis</taxon>
    </lineage>
</organism>
<evidence type="ECO:0000256" key="1">
    <source>
        <dbReference type="SAM" id="SignalP"/>
    </source>
</evidence>
<reference evidence="2 3" key="1">
    <citation type="submission" date="2019-12" db="EMBL/GenBank/DDBJ databases">
        <title>Chromosome-level assembly of the Caenorhabditis remanei genome.</title>
        <authorList>
            <person name="Teterina A.A."/>
            <person name="Willis J.H."/>
            <person name="Phillips P.C."/>
        </authorList>
    </citation>
    <scope>NUCLEOTIDE SEQUENCE [LARGE SCALE GENOMIC DNA]</scope>
    <source>
        <strain evidence="2 3">PX506</strain>
        <tissue evidence="2">Whole organism</tissue>
    </source>
</reference>
<evidence type="ECO:0000313" key="2">
    <source>
        <dbReference type="EMBL" id="KAF1755715.1"/>
    </source>
</evidence>
<name>A0A6A5GMG0_CAERE</name>
<feature type="chain" id="PRO_5025516415" evidence="1">
    <location>
        <begin position="20"/>
        <end position="147"/>
    </location>
</feature>
<dbReference type="Proteomes" id="UP000483820">
    <property type="component" value="Chromosome IV"/>
</dbReference>
<dbReference type="CTD" id="78775363"/>
<dbReference type="EMBL" id="WUAV01000004">
    <property type="protein sequence ID" value="KAF1755715.1"/>
    <property type="molecule type" value="Genomic_DNA"/>
</dbReference>
<dbReference type="RefSeq" id="XP_053583659.1">
    <property type="nucleotide sequence ID" value="XM_053728887.1"/>
</dbReference>
<dbReference type="GeneID" id="78775363"/>
<protein>
    <submittedName>
        <fullName evidence="2">Uncharacterized protein</fullName>
    </submittedName>
</protein>
<comment type="caution">
    <text evidence="2">The sequence shown here is derived from an EMBL/GenBank/DDBJ whole genome shotgun (WGS) entry which is preliminary data.</text>
</comment>
<proteinExistence type="predicted"/>
<feature type="signal peptide" evidence="1">
    <location>
        <begin position="1"/>
        <end position="19"/>
    </location>
</feature>
<dbReference type="AlphaFoldDB" id="A0A6A5GMG0"/>
<accession>A0A6A5GMG0</accession>
<gene>
    <name evidence="2" type="ORF">GCK72_012165</name>
</gene>